<gene>
    <name evidence="2" type="ORF">LX32DRAFT_652719</name>
</gene>
<evidence type="ECO:0000313" key="2">
    <source>
        <dbReference type="EMBL" id="KAK2029019.1"/>
    </source>
</evidence>
<organism evidence="2 3">
    <name type="scientific">Colletotrichum zoysiae</name>
    <dbReference type="NCBI Taxonomy" id="1216348"/>
    <lineage>
        <taxon>Eukaryota</taxon>
        <taxon>Fungi</taxon>
        <taxon>Dikarya</taxon>
        <taxon>Ascomycota</taxon>
        <taxon>Pezizomycotina</taxon>
        <taxon>Sordariomycetes</taxon>
        <taxon>Hypocreomycetidae</taxon>
        <taxon>Glomerellales</taxon>
        <taxon>Glomerellaceae</taxon>
        <taxon>Colletotrichum</taxon>
        <taxon>Colletotrichum graminicola species complex</taxon>
    </lineage>
</organism>
<sequence length="289" mass="31225">MGPGPTQNLNFWHDGVVYQVSPQAESLSSPNPSDGNTWISTGSMAFQQKAMDELMLHGNDSTNLLPTYSADIAHQGLDFLINSVMPIEGPSLDKASAIADSTESDIRAFFEVNMRAYCATTVSGIPSGDELYAVTQSAAKLIARMAAVAEQQLETESADQGRDHRAIAQNASRMSVGLVLQGLSACEMVYDALDHACAVIQQELEDDTRAGGSREDAQTVSGARAVMTMELMNYLFEKLIRAQKQLLKATLPGKEESSTAPDGRSWEPCTVSYPSPPDSSFREIDEYAS</sequence>
<dbReference type="AlphaFoldDB" id="A0AAD9HJ65"/>
<name>A0AAD9HJ65_9PEZI</name>
<reference evidence="2" key="1">
    <citation type="submission" date="2021-06" db="EMBL/GenBank/DDBJ databases">
        <title>Comparative genomics, transcriptomics and evolutionary studies reveal genomic signatures of adaptation to plant cell wall in hemibiotrophic fungi.</title>
        <authorList>
            <consortium name="DOE Joint Genome Institute"/>
            <person name="Baroncelli R."/>
            <person name="Diaz J.F."/>
            <person name="Benocci T."/>
            <person name="Peng M."/>
            <person name="Battaglia E."/>
            <person name="Haridas S."/>
            <person name="Andreopoulos W."/>
            <person name="Labutti K."/>
            <person name="Pangilinan J."/>
            <person name="Floch G.L."/>
            <person name="Makela M.R."/>
            <person name="Henrissat B."/>
            <person name="Grigoriev I.V."/>
            <person name="Crouch J.A."/>
            <person name="De Vries R.P."/>
            <person name="Sukno S.A."/>
            <person name="Thon M.R."/>
        </authorList>
    </citation>
    <scope>NUCLEOTIDE SEQUENCE</scope>
    <source>
        <strain evidence="2">MAFF235873</strain>
    </source>
</reference>
<accession>A0AAD9HJ65</accession>
<evidence type="ECO:0000313" key="3">
    <source>
        <dbReference type="Proteomes" id="UP001232148"/>
    </source>
</evidence>
<dbReference type="EMBL" id="MU842870">
    <property type="protein sequence ID" value="KAK2029019.1"/>
    <property type="molecule type" value="Genomic_DNA"/>
</dbReference>
<evidence type="ECO:0000256" key="1">
    <source>
        <dbReference type="SAM" id="MobiDB-lite"/>
    </source>
</evidence>
<dbReference type="Proteomes" id="UP001232148">
    <property type="component" value="Unassembled WGS sequence"/>
</dbReference>
<feature type="region of interest" description="Disordered" evidence="1">
    <location>
        <begin position="251"/>
        <end position="289"/>
    </location>
</feature>
<feature type="compositionally biased region" description="Basic and acidic residues" evidence="1">
    <location>
        <begin position="280"/>
        <end position="289"/>
    </location>
</feature>
<comment type="caution">
    <text evidence="2">The sequence shown here is derived from an EMBL/GenBank/DDBJ whole genome shotgun (WGS) entry which is preliminary data.</text>
</comment>
<protein>
    <submittedName>
        <fullName evidence="2">Uncharacterized protein</fullName>
    </submittedName>
</protein>
<proteinExistence type="predicted"/>
<keyword evidence="3" id="KW-1185">Reference proteome</keyword>